<dbReference type="InterPro" id="IPR013088">
    <property type="entry name" value="Znf_NHR/GATA"/>
</dbReference>
<feature type="region of interest" description="Disordered" evidence="9">
    <location>
        <begin position="151"/>
        <end position="230"/>
    </location>
</feature>
<evidence type="ECO:0000256" key="5">
    <source>
        <dbReference type="ARBA" id="ARBA00023015"/>
    </source>
</evidence>
<dbReference type="EMBL" id="WIUZ02000007">
    <property type="protein sequence ID" value="KAF9785205.1"/>
    <property type="molecule type" value="Genomic_DNA"/>
</dbReference>
<dbReference type="InterPro" id="IPR039355">
    <property type="entry name" value="Transcription_factor_GATA"/>
</dbReference>
<keyword evidence="4" id="KW-0862">Zinc</keyword>
<dbReference type="GO" id="GO:0000122">
    <property type="term" value="P:negative regulation of transcription by RNA polymerase II"/>
    <property type="evidence" value="ECO:0007669"/>
    <property type="project" value="TreeGrafter"/>
</dbReference>
<feature type="compositionally biased region" description="Pro residues" evidence="9">
    <location>
        <begin position="9"/>
        <end position="20"/>
    </location>
</feature>
<dbReference type="Pfam" id="PF00320">
    <property type="entry name" value="GATA"/>
    <property type="match status" value="1"/>
</dbReference>
<evidence type="ECO:0000256" key="9">
    <source>
        <dbReference type="SAM" id="MobiDB-lite"/>
    </source>
</evidence>
<evidence type="ECO:0000259" key="10">
    <source>
        <dbReference type="PROSITE" id="PS50114"/>
    </source>
</evidence>
<dbReference type="PANTHER" id="PTHR10071">
    <property type="entry name" value="TRANSCRIPTION FACTOR GATA FAMILY MEMBER"/>
    <property type="match status" value="1"/>
</dbReference>
<keyword evidence="3 8" id="KW-0863">Zinc-finger</keyword>
<accession>A0A9P6HE01</accession>
<name>A0A9P6HE01_9AGAM</name>
<dbReference type="AlphaFoldDB" id="A0A9P6HE01"/>
<feature type="compositionally biased region" description="Basic and acidic residues" evidence="9">
    <location>
        <begin position="75"/>
        <end position="88"/>
    </location>
</feature>
<evidence type="ECO:0000256" key="2">
    <source>
        <dbReference type="ARBA" id="ARBA00022723"/>
    </source>
</evidence>
<feature type="compositionally biased region" description="Basic residues" evidence="9">
    <location>
        <begin position="151"/>
        <end position="165"/>
    </location>
</feature>
<feature type="domain" description="GATA-type" evidence="10">
    <location>
        <begin position="122"/>
        <end position="162"/>
    </location>
</feature>
<sequence>MTRSTRPLPFLPPPRNPLQIPPFPYNRCARRSFLLPPPLLHQNRTRAHAPVTVGADACDGCPTFNNAHQAARLAVEHEPADQTVKDDPAPQIPPPPKNPPTNGKKGGKGAVNSNSVGALSCATPLWRKDDVGNNICNACGLYHKLHGTHRPNSMKKAVIKRRKRASAASGASASTNTSPAANIRLTEQAAAEALDSVPRVQECASGEESGVDDDEDEEEDAQKEARQAWC</sequence>
<evidence type="ECO:0000256" key="4">
    <source>
        <dbReference type="ARBA" id="ARBA00022833"/>
    </source>
</evidence>
<keyword evidence="2" id="KW-0479">Metal-binding</keyword>
<feature type="region of interest" description="Disordered" evidence="9">
    <location>
        <begin position="1"/>
        <end position="20"/>
    </location>
</feature>
<reference evidence="11" key="2">
    <citation type="submission" date="2020-11" db="EMBL/GenBank/DDBJ databases">
        <authorList>
            <consortium name="DOE Joint Genome Institute"/>
            <person name="Kuo A."/>
            <person name="Miyauchi S."/>
            <person name="Kiss E."/>
            <person name="Drula E."/>
            <person name="Kohler A."/>
            <person name="Sanchez-Garcia M."/>
            <person name="Andreopoulos B."/>
            <person name="Barry K.W."/>
            <person name="Bonito G."/>
            <person name="Buee M."/>
            <person name="Carver A."/>
            <person name="Chen C."/>
            <person name="Cichocki N."/>
            <person name="Clum A."/>
            <person name="Culley D."/>
            <person name="Crous P.W."/>
            <person name="Fauchery L."/>
            <person name="Girlanda M."/>
            <person name="Hayes R."/>
            <person name="Keri Z."/>
            <person name="Labutti K."/>
            <person name="Lipzen A."/>
            <person name="Lombard V."/>
            <person name="Magnuson J."/>
            <person name="Maillard F."/>
            <person name="Morin E."/>
            <person name="Murat C."/>
            <person name="Nolan M."/>
            <person name="Ohm R."/>
            <person name="Pangilinan J."/>
            <person name="Pereira M."/>
            <person name="Perotto S."/>
            <person name="Peter M."/>
            <person name="Riley R."/>
            <person name="Sitrit Y."/>
            <person name="Stielow B."/>
            <person name="Szollosi G."/>
            <person name="Zifcakova L."/>
            <person name="Stursova M."/>
            <person name="Spatafora J.W."/>
            <person name="Tedersoo L."/>
            <person name="Vaario L.-M."/>
            <person name="Yamada A."/>
            <person name="Yan M."/>
            <person name="Wang P."/>
            <person name="Xu J."/>
            <person name="Bruns T."/>
            <person name="Baldrian P."/>
            <person name="Vilgalys R."/>
            <person name="Henrissat B."/>
            <person name="Grigoriev I.V."/>
            <person name="Hibbett D."/>
            <person name="Nagy L.G."/>
            <person name="Martin F.M."/>
        </authorList>
    </citation>
    <scope>NUCLEOTIDE SEQUENCE</scope>
    <source>
        <strain evidence="11">UH-Tt-Lm1</strain>
    </source>
</reference>
<reference evidence="11" key="1">
    <citation type="journal article" date="2020" name="Nat. Commun.">
        <title>Large-scale genome sequencing of mycorrhizal fungi provides insights into the early evolution of symbiotic traits.</title>
        <authorList>
            <person name="Miyauchi S."/>
            <person name="Kiss E."/>
            <person name="Kuo A."/>
            <person name="Drula E."/>
            <person name="Kohler A."/>
            <person name="Sanchez-Garcia M."/>
            <person name="Morin E."/>
            <person name="Andreopoulos B."/>
            <person name="Barry K.W."/>
            <person name="Bonito G."/>
            <person name="Buee M."/>
            <person name="Carver A."/>
            <person name="Chen C."/>
            <person name="Cichocki N."/>
            <person name="Clum A."/>
            <person name="Culley D."/>
            <person name="Crous P.W."/>
            <person name="Fauchery L."/>
            <person name="Girlanda M."/>
            <person name="Hayes R.D."/>
            <person name="Keri Z."/>
            <person name="LaButti K."/>
            <person name="Lipzen A."/>
            <person name="Lombard V."/>
            <person name="Magnuson J."/>
            <person name="Maillard F."/>
            <person name="Murat C."/>
            <person name="Nolan M."/>
            <person name="Ohm R.A."/>
            <person name="Pangilinan J."/>
            <person name="Pereira M.F."/>
            <person name="Perotto S."/>
            <person name="Peter M."/>
            <person name="Pfister S."/>
            <person name="Riley R."/>
            <person name="Sitrit Y."/>
            <person name="Stielow J.B."/>
            <person name="Szollosi G."/>
            <person name="Zifcakova L."/>
            <person name="Stursova M."/>
            <person name="Spatafora J.W."/>
            <person name="Tedersoo L."/>
            <person name="Vaario L.M."/>
            <person name="Yamada A."/>
            <person name="Yan M."/>
            <person name="Wang P."/>
            <person name="Xu J."/>
            <person name="Bruns T."/>
            <person name="Baldrian P."/>
            <person name="Vilgalys R."/>
            <person name="Dunand C."/>
            <person name="Henrissat B."/>
            <person name="Grigoriev I.V."/>
            <person name="Hibbett D."/>
            <person name="Nagy L.G."/>
            <person name="Martin F.M."/>
        </authorList>
    </citation>
    <scope>NUCLEOTIDE SEQUENCE</scope>
    <source>
        <strain evidence="11">UH-Tt-Lm1</strain>
    </source>
</reference>
<dbReference type="GO" id="GO:0045944">
    <property type="term" value="P:positive regulation of transcription by RNA polymerase II"/>
    <property type="evidence" value="ECO:0007669"/>
    <property type="project" value="TreeGrafter"/>
</dbReference>
<dbReference type="CDD" id="cd00202">
    <property type="entry name" value="ZnF_GATA"/>
    <property type="match status" value="1"/>
</dbReference>
<feature type="compositionally biased region" description="Acidic residues" evidence="9">
    <location>
        <begin position="209"/>
        <end position="221"/>
    </location>
</feature>
<dbReference type="GO" id="GO:0005634">
    <property type="term" value="C:nucleus"/>
    <property type="evidence" value="ECO:0007669"/>
    <property type="project" value="UniProtKB-SubCell"/>
</dbReference>
<keyword evidence="6" id="KW-0804">Transcription</keyword>
<evidence type="ECO:0000256" key="7">
    <source>
        <dbReference type="ARBA" id="ARBA00023242"/>
    </source>
</evidence>
<keyword evidence="5" id="KW-0805">Transcription regulation</keyword>
<dbReference type="SUPFAM" id="SSF57716">
    <property type="entry name" value="Glucocorticoid receptor-like (DNA-binding domain)"/>
    <property type="match status" value="1"/>
</dbReference>
<dbReference type="PRINTS" id="PR00619">
    <property type="entry name" value="GATAZNFINGER"/>
</dbReference>
<evidence type="ECO:0000256" key="6">
    <source>
        <dbReference type="ARBA" id="ARBA00023163"/>
    </source>
</evidence>
<evidence type="ECO:0000256" key="1">
    <source>
        <dbReference type="ARBA" id="ARBA00004123"/>
    </source>
</evidence>
<dbReference type="GO" id="GO:0000978">
    <property type="term" value="F:RNA polymerase II cis-regulatory region sequence-specific DNA binding"/>
    <property type="evidence" value="ECO:0007669"/>
    <property type="project" value="TreeGrafter"/>
</dbReference>
<organism evidence="11 12">
    <name type="scientific">Thelephora terrestris</name>
    <dbReference type="NCBI Taxonomy" id="56493"/>
    <lineage>
        <taxon>Eukaryota</taxon>
        <taxon>Fungi</taxon>
        <taxon>Dikarya</taxon>
        <taxon>Basidiomycota</taxon>
        <taxon>Agaricomycotina</taxon>
        <taxon>Agaricomycetes</taxon>
        <taxon>Thelephorales</taxon>
        <taxon>Thelephoraceae</taxon>
        <taxon>Thelephora</taxon>
    </lineage>
</organism>
<evidence type="ECO:0000313" key="12">
    <source>
        <dbReference type="Proteomes" id="UP000736335"/>
    </source>
</evidence>
<dbReference type="PANTHER" id="PTHR10071:SF335">
    <property type="entry name" value="IRON-SENSING TRANSCRIPTIONAL REPRESSOR-RELATED"/>
    <property type="match status" value="1"/>
</dbReference>
<dbReference type="OrthoDB" id="515401at2759"/>
<dbReference type="GO" id="GO:0008270">
    <property type="term" value="F:zinc ion binding"/>
    <property type="evidence" value="ECO:0007669"/>
    <property type="project" value="UniProtKB-KW"/>
</dbReference>
<feature type="region of interest" description="Disordered" evidence="9">
    <location>
        <begin position="75"/>
        <end position="113"/>
    </location>
</feature>
<evidence type="ECO:0000256" key="8">
    <source>
        <dbReference type="PROSITE-ProRule" id="PRU00094"/>
    </source>
</evidence>
<comment type="subcellular location">
    <subcellularLocation>
        <location evidence="1">Nucleus</location>
    </subcellularLocation>
</comment>
<dbReference type="GO" id="GO:0000981">
    <property type="term" value="F:DNA-binding transcription factor activity, RNA polymerase II-specific"/>
    <property type="evidence" value="ECO:0007669"/>
    <property type="project" value="TreeGrafter"/>
</dbReference>
<keyword evidence="12" id="KW-1185">Reference proteome</keyword>
<feature type="compositionally biased region" description="Pro residues" evidence="9">
    <location>
        <begin position="90"/>
        <end position="99"/>
    </location>
</feature>
<protein>
    <recommendedName>
        <fullName evidence="10">GATA-type domain-containing protein</fullName>
    </recommendedName>
</protein>
<proteinExistence type="predicted"/>
<dbReference type="SMART" id="SM00401">
    <property type="entry name" value="ZnF_GATA"/>
    <property type="match status" value="1"/>
</dbReference>
<keyword evidence="7" id="KW-0539">Nucleus</keyword>
<dbReference type="Proteomes" id="UP000736335">
    <property type="component" value="Unassembled WGS sequence"/>
</dbReference>
<feature type="compositionally biased region" description="Low complexity" evidence="9">
    <location>
        <begin position="166"/>
        <end position="182"/>
    </location>
</feature>
<evidence type="ECO:0000256" key="3">
    <source>
        <dbReference type="ARBA" id="ARBA00022771"/>
    </source>
</evidence>
<gene>
    <name evidence="11" type="ORF">BJ322DRAFT_816737</name>
</gene>
<dbReference type="InterPro" id="IPR000679">
    <property type="entry name" value="Znf_GATA"/>
</dbReference>
<comment type="caution">
    <text evidence="11">The sequence shown here is derived from an EMBL/GenBank/DDBJ whole genome shotgun (WGS) entry which is preliminary data.</text>
</comment>
<dbReference type="PROSITE" id="PS50114">
    <property type="entry name" value="GATA_ZN_FINGER_2"/>
    <property type="match status" value="1"/>
</dbReference>
<dbReference type="Gene3D" id="3.30.50.10">
    <property type="entry name" value="Erythroid Transcription Factor GATA-1, subunit A"/>
    <property type="match status" value="1"/>
</dbReference>
<evidence type="ECO:0000313" key="11">
    <source>
        <dbReference type="EMBL" id="KAF9785205.1"/>
    </source>
</evidence>